<keyword evidence="6" id="KW-1003">Cell membrane</keyword>
<evidence type="ECO:0000256" key="16">
    <source>
        <dbReference type="PIRSR" id="PIRSR000894-2"/>
    </source>
</evidence>
<comment type="subcellular location">
    <subcellularLocation>
        <location evidence="1">Cell membrane</location>
    </subcellularLocation>
</comment>
<evidence type="ECO:0000256" key="2">
    <source>
        <dbReference type="ARBA" id="ARBA00008422"/>
    </source>
</evidence>
<feature type="disulfide bond" evidence="16">
    <location>
        <begin position="277"/>
        <end position="295"/>
    </location>
</feature>
<dbReference type="InterPro" id="IPR016274">
    <property type="entry name" value="Histidine_acid_Pase_euk"/>
</dbReference>
<dbReference type="AlphaFoldDB" id="A0A8E0RW31"/>
<dbReference type="CDD" id="cd07061">
    <property type="entry name" value="HP_HAP_like"/>
    <property type="match status" value="1"/>
</dbReference>
<feature type="compositionally biased region" description="Low complexity" evidence="17">
    <location>
        <begin position="510"/>
        <end position="526"/>
    </location>
</feature>
<comment type="catalytic activity">
    <reaction evidence="12">
        <text>1D-myo-inositol 1,2,5,6-tetrakisphosphate + H2O = 1D-myo-inositol 1,2,6-trisphosphate + phosphate</text>
        <dbReference type="Rhea" id="RHEA:77119"/>
        <dbReference type="ChEBI" id="CHEBI:15377"/>
        <dbReference type="ChEBI" id="CHEBI:43474"/>
        <dbReference type="ChEBI" id="CHEBI:195535"/>
        <dbReference type="ChEBI" id="CHEBI:195537"/>
        <dbReference type="EC" id="3.1.3.62"/>
    </reaction>
    <physiologicalReaction direction="left-to-right" evidence="12">
        <dbReference type="Rhea" id="RHEA:77120"/>
    </physiologicalReaction>
</comment>
<dbReference type="GO" id="GO:0005886">
    <property type="term" value="C:plasma membrane"/>
    <property type="evidence" value="ECO:0007669"/>
    <property type="project" value="UniProtKB-SubCell"/>
</dbReference>
<dbReference type="Gene3D" id="3.40.50.1240">
    <property type="entry name" value="Phosphoglycerate mutase-like"/>
    <property type="match status" value="1"/>
</dbReference>
<dbReference type="InterPro" id="IPR000560">
    <property type="entry name" value="His_Pase_clade-2"/>
</dbReference>
<keyword evidence="7 18" id="KW-0732">Signal</keyword>
<feature type="chain" id="PRO_5034590791" description="Multiple inositol polyphosphate phosphatase 1" evidence="18">
    <location>
        <begin position="21"/>
        <end position="526"/>
    </location>
</feature>
<evidence type="ECO:0000256" key="17">
    <source>
        <dbReference type="SAM" id="MobiDB-lite"/>
    </source>
</evidence>
<comment type="caution">
    <text evidence="19">The sequence shown here is derived from an EMBL/GenBank/DDBJ whole genome shotgun (WGS) entry which is preliminary data.</text>
</comment>
<comment type="catalytic activity">
    <reaction evidence="14">
        <text>1D-myo-inositol hexakisphosphate + H2O = 1D-myo-inositol 1,2,4,5,6-pentakisphosphate + phosphate</text>
        <dbReference type="Rhea" id="RHEA:16989"/>
        <dbReference type="ChEBI" id="CHEBI:15377"/>
        <dbReference type="ChEBI" id="CHEBI:43474"/>
        <dbReference type="ChEBI" id="CHEBI:57798"/>
        <dbReference type="ChEBI" id="CHEBI:58130"/>
        <dbReference type="EC" id="3.1.3.62"/>
    </reaction>
    <physiologicalReaction direction="left-to-right" evidence="14">
        <dbReference type="Rhea" id="RHEA:16990"/>
    </physiologicalReaction>
</comment>
<keyword evidence="9" id="KW-0472">Membrane</keyword>
<evidence type="ECO:0000256" key="14">
    <source>
        <dbReference type="ARBA" id="ARBA00043691"/>
    </source>
</evidence>
<evidence type="ECO:0000256" key="5">
    <source>
        <dbReference type="ARBA" id="ARBA00018097"/>
    </source>
</evidence>
<evidence type="ECO:0000256" key="11">
    <source>
        <dbReference type="ARBA" id="ARBA00031642"/>
    </source>
</evidence>
<evidence type="ECO:0000256" key="7">
    <source>
        <dbReference type="ARBA" id="ARBA00022729"/>
    </source>
</evidence>
<evidence type="ECO:0000313" key="20">
    <source>
        <dbReference type="Proteomes" id="UP000728185"/>
    </source>
</evidence>
<dbReference type="GO" id="GO:0003993">
    <property type="term" value="F:acid phosphatase activity"/>
    <property type="evidence" value="ECO:0007669"/>
    <property type="project" value="TreeGrafter"/>
</dbReference>
<proteinExistence type="inferred from homology"/>
<keyword evidence="8" id="KW-0378">Hydrolase</keyword>
<dbReference type="Pfam" id="PF00328">
    <property type="entry name" value="His_Phos_2"/>
    <property type="match status" value="1"/>
</dbReference>
<evidence type="ECO:0000256" key="8">
    <source>
        <dbReference type="ARBA" id="ARBA00022801"/>
    </source>
</evidence>
<dbReference type="SUPFAM" id="SSF53254">
    <property type="entry name" value="Phosphoglycerate mutase-like"/>
    <property type="match status" value="1"/>
</dbReference>
<evidence type="ECO:0000256" key="3">
    <source>
        <dbReference type="ARBA" id="ARBA00012976"/>
    </source>
</evidence>
<evidence type="ECO:0000256" key="15">
    <source>
        <dbReference type="ARBA" id="ARBA00043832"/>
    </source>
</evidence>
<protein>
    <recommendedName>
        <fullName evidence="5">Multiple inositol polyphosphate phosphatase 1</fullName>
        <ecNumber evidence="4">3.1.3.62</ecNumber>
        <ecNumber evidence="3">3.1.3.80</ecNumber>
    </recommendedName>
    <alternativeName>
        <fullName evidence="11">2,3-bisphosphoglycerate 3-phosphatase</fullName>
    </alternativeName>
</protein>
<evidence type="ECO:0000313" key="19">
    <source>
        <dbReference type="EMBL" id="KAA0193386.1"/>
    </source>
</evidence>
<dbReference type="PROSITE" id="PS00616">
    <property type="entry name" value="HIS_ACID_PHOSPHAT_1"/>
    <property type="match status" value="1"/>
</dbReference>
<keyword evidence="16" id="KW-1015">Disulfide bond</keyword>
<dbReference type="Proteomes" id="UP000728185">
    <property type="component" value="Unassembled WGS sequence"/>
</dbReference>
<dbReference type="PIRSF" id="PIRSF000894">
    <property type="entry name" value="Acid_phosphatase"/>
    <property type="match status" value="1"/>
</dbReference>
<evidence type="ECO:0000256" key="18">
    <source>
        <dbReference type="SAM" id="SignalP"/>
    </source>
</evidence>
<gene>
    <name evidence="19" type="ORF">FBUS_08214</name>
</gene>
<dbReference type="InterPro" id="IPR033379">
    <property type="entry name" value="Acid_Pase_AS"/>
</dbReference>
<dbReference type="InterPro" id="IPR029033">
    <property type="entry name" value="His_PPase_superfam"/>
</dbReference>
<evidence type="ECO:0000256" key="12">
    <source>
        <dbReference type="ARBA" id="ARBA00043668"/>
    </source>
</evidence>
<dbReference type="EC" id="3.1.3.80" evidence="3"/>
<name>A0A8E0RW31_9TREM</name>
<keyword evidence="10" id="KW-0325">Glycoprotein</keyword>
<accession>A0A8E0RW31</accession>
<sequence length="526" mass="59921">MSQSLGSLAAFVFAFMYVYVFNPLSENDVPWTQFSTKTAYRHCSLKPYKDPLYIRPVQSLASCNLVHVNALFRHGTRSPTQKDMVKSKNLFERLLSNPNIKLPKRFRDQPVPFENQTSKGLLPRGFEEHHLLGQLFRARMDRYMKVNISNVQFYASSIQRAIDSSRSFYHGFSGMPPLSPKYASVGCGSDVEPNDCPSDVVTERYKFIQEADKLLRFFTYCKRYVEEIESNKSSVMEYLKFREGPEVRRVVNNVRSRHSLPAAEFSENDIFLMYAVCSYEVAAETNPFKDHSPWCDFLRPNEAPVYEYMSDLKHYWRKSYGYELNYVQSCPLVGEMLRQIRNAAHLYKISQKSNQESAHEVPQATFWFGHAETLLPVVAALGLFNDSVDGSKSLSFTADDFIRWQDKRRMNPPSPMMFRAGHIAPFSGNLALQLYYLSIGVDDPWSGFFVEPLVNGQTVAWPLGSPFRVPTKKFPGATFAPLGTVLSRLGSCMPDRFDEDEVCSLPGKSTTETHGGTTVATESSEE</sequence>
<feature type="region of interest" description="Disordered" evidence="17">
    <location>
        <begin position="504"/>
        <end position="526"/>
    </location>
</feature>
<evidence type="ECO:0000256" key="13">
    <source>
        <dbReference type="ARBA" id="ARBA00043671"/>
    </source>
</evidence>
<evidence type="ECO:0000256" key="9">
    <source>
        <dbReference type="ARBA" id="ARBA00023136"/>
    </source>
</evidence>
<dbReference type="GO" id="GO:0052745">
    <property type="term" value="F:inositol phosphate phosphatase activity"/>
    <property type="evidence" value="ECO:0007669"/>
    <property type="project" value="TreeGrafter"/>
</dbReference>
<evidence type="ECO:0000256" key="4">
    <source>
        <dbReference type="ARBA" id="ARBA00013040"/>
    </source>
</evidence>
<dbReference type="EC" id="3.1.3.62" evidence="4"/>
<dbReference type="GO" id="GO:0034417">
    <property type="term" value="F:bisphosphoglycerate 3-phosphatase activity"/>
    <property type="evidence" value="ECO:0007669"/>
    <property type="project" value="UniProtKB-EC"/>
</dbReference>
<keyword evidence="20" id="KW-1185">Reference proteome</keyword>
<reference evidence="19" key="1">
    <citation type="submission" date="2019-05" db="EMBL/GenBank/DDBJ databases">
        <title>Annotation for the trematode Fasciolopsis buski.</title>
        <authorList>
            <person name="Choi Y.-J."/>
        </authorList>
    </citation>
    <scope>NUCLEOTIDE SEQUENCE</scope>
    <source>
        <strain evidence="19">HT</strain>
        <tissue evidence="19">Whole worm</tissue>
    </source>
</reference>
<dbReference type="EMBL" id="LUCM01005063">
    <property type="protein sequence ID" value="KAA0193386.1"/>
    <property type="molecule type" value="Genomic_DNA"/>
</dbReference>
<dbReference type="PANTHER" id="PTHR20963:SF8">
    <property type="entry name" value="MULTIPLE INOSITOL POLYPHOSPHATE PHOSPHATASE 1"/>
    <property type="match status" value="1"/>
</dbReference>
<evidence type="ECO:0000256" key="6">
    <source>
        <dbReference type="ARBA" id="ARBA00022475"/>
    </source>
</evidence>
<dbReference type="OrthoDB" id="6509975at2759"/>
<feature type="signal peptide" evidence="18">
    <location>
        <begin position="1"/>
        <end position="20"/>
    </location>
</feature>
<organism evidence="19 20">
    <name type="scientific">Fasciolopsis buskii</name>
    <dbReference type="NCBI Taxonomy" id="27845"/>
    <lineage>
        <taxon>Eukaryota</taxon>
        <taxon>Metazoa</taxon>
        <taxon>Spiralia</taxon>
        <taxon>Lophotrochozoa</taxon>
        <taxon>Platyhelminthes</taxon>
        <taxon>Trematoda</taxon>
        <taxon>Digenea</taxon>
        <taxon>Plagiorchiida</taxon>
        <taxon>Echinostomata</taxon>
        <taxon>Echinostomatoidea</taxon>
        <taxon>Fasciolidae</taxon>
        <taxon>Fasciolopsis</taxon>
    </lineage>
</organism>
<evidence type="ECO:0000256" key="1">
    <source>
        <dbReference type="ARBA" id="ARBA00004236"/>
    </source>
</evidence>
<comment type="catalytic activity">
    <reaction evidence="15">
        <text>(2R)-2,3-bisphosphoglycerate + H2O = (2R)-2-phosphoglycerate + phosphate</text>
        <dbReference type="Rhea" id="RHEA:27381"/>
        <dbReference type="ChEBI" id="CHEBI:15377"/>
        <dbReference type="ChEBI" id="CHEBI:43474"/>
        <dbReference type="ChEBI" id="CHEBI:58248"/>
        <dbReference type="ChEBI" id="CHEBI:58289"/>
        <dbReference type="EC" id="3.1.3.80"/>
    </reaction>
    <physiologicalReaction direction="left-to-right" evidence="15">
        <dbReference type="Rhea" id="RHEA:27382"/>
    </physiologicalReaction>
</comment>
<comment type="similarity">
    <text evidence="2">Belongs to the histidine acid phosphatase family. MINPP1 subfamily.</text>
</comment>
<dbReference type="PANTHER" id="PTHR20963">
    <property type="entry name" value="MULTIPLE INOSITOL POLYPHOSPHATE PHOSPHATASE-RELATED"/>
    <property type="match status" value="1"/>
</dbReference>
<comment type="catalytic activity">
    <reaction evidence="13">
        <text>1D-myo-inositol 1,2,4,5,6-pentakisphosphate + H2O = 1D-myo-inositol 1,2,5,6-tetrakisphosphate + phosphate</text>
        <dbReference type="Rhea" id="RHEA:77115"/>
        <dbReference type="ChEBI" id="CHEBI:15377"/>
        <dbReference type="ChEBI" id="CHEBI:43474"/>
        <dbReference type="ChEBI" id="CHEBI:57798"/>
        <dbReference type="ChEBI" id="CHEBI:195535"/>
        <dbReference type="EC" id="3.1.3.62"/>
    </reaction>
    <physiologicalReaction direction="left-to-right" evidence="13">
        <dbReference type="Rhea" id="RHEA:77116"/>
    </physiologicalReaction>
</comment>
<evidence type="ECO:0000256" key="10">
    <source>
        <dbReference type="ARBA" id="ARBA00023180"/>
    </source>
</evidence>